<dbReference type="InterPro" id="IPR043130">
    <property type="entry name" value="CDP-OH_PTrfase_TM_dom"/>
</dbReference>
<dbReference type="PROSITE" id="PS00379">
    <property type="entry name" value="CDP_ALCOHOL_P_TRANSF"/>
    <property type="match status" value="1"/>
</dbReference>
<gene>
    <name evidence="12" type="ORF">BAUCODRAFT_147478</name>
</gene>
<feature type="transmembrane region" description="Helical" evidence="11">
    <location>
        <begin position="224"/>
        <end position="243"/>
    </location>
</feature>
<feature type="transmembrane region" description="Helical" evidence="11">
    <location>
        <begin position="111"/>
        <end position="135"/>
    </location>
</feature>
<keyword evidence="3 10" id="KW-0808">Transferase</keyword>
<evidence type="ECO:0000256" key="2">
    <source>
        <dbReference type="ARBA" id="ARBA00022516"/>
    </source>
</evidence>
<dbReference type="Gene3D" id="1.20.120.1760">
    <property type="match status" value="1"/>
</dbReference>
<dbReference type="AlphaFoldDB" id="M2LSD5"/>
<dbReference type="GeneID" id="19108769"/>
<keyword evidence="6" id="KW-0443">Lipid metabolism</keyword>
<proteinExistence type="inferred from homology"/>
<protein>
    <submittedName>
        <fullName evidence="12">Uncharacterized protein</fullName>
    </submittedName>
</protein>
<dbReference type="STRING" id="717646.M2LSD5"/>
<dbReference type="eggNOG" id="KOG1617">
    <property type="taxonomic scope" value="Eukaryota"/>
</dbReference>
<sequence length="304" mass="33488">MDQKRQQKPAPLVQQIQEVRENTKIVRDKVRSSLSKLTPYENIYNLPNFLTVSRLIAAPVTAYLLVHDHFKAALALFAYAGITDLVDGWLARRWKLQTVAGSVIDPMADKALMIILTVTLAVKGALPLYLATLILGRDASLAIAAVYYRYASLPAPKTFFRYWDFSLPSAEVHPTTVSKYNTFLQLMLIGSTLTLPVITSGAYGPAVLQWAGLHSGLLHQAMMYFQWLVAATTTWSGLSYSYLKGAVTILGENEDLKAKQGARGRAIIGVTFGSVVVAAVYLAFTVDEKKEAIGDEDLQQTWAT</sequence>
<dbReference type="Proteomes" id="UP000011761">
    <property type="component" value="Unassembled WGS sequence"/>
</dbReference>
<reference evidence="12 13" key="1">
    <citation type="journal article" date="2012" name="PLoS Pathog.">
        <title>Diverse lifestyles and strategies of plant pathogenesis encoded in the genomes of eighteen Dothideomycetes fungi.</title>
        <authorList>
            <person name="Ohm R.A."/>
            <person name="Feau N."/>
            <person name="Henrissat B."/>
            <person name="Schoch C.L."/>
            <person name="Horwitz B.A."/>
            <person name="Barry K.W."/>
            <person name="Condon B.J."/>
            <person name="Copeland A.C."/>
            <person name="Dhillon B."/>
            <person name="Glaser F."/>
            <person name="Hesse C.N."/>
            <person name="Kosti I."/>
            <person name="LaButti K."/>
            <person name="Lindquist E.A."/>
            <person name="Lucas S."/>
            <person name="Salamov A.A."/>
            <person name="Bradshaw R.E."/>
            <person name="Ciuffetti L."/>
            <person name="Hamelin R.C."/>
            <person name="Kema G.H.J."/>
            <person name="Lawrence C."/>
            <person name="Scott J.A."/>
            <person name="Spatafora J.W."/>
            <person name="Turgeon B.G."/>
            <person name="de Wit P.J.G.M."/>
            <person name="Zhong S."/>
            <person name="Goodwin S.B."/>
            <person name="Grigoriev I.V."/>
        </authorList>
    </citation>
    <scope>NUCLEOTIDE SEQUENCE [LARGE SCALE GENOMIC DNA]</scope>
    <source>
        <strain evidence="12 13">UAMH 10762</strain>
    </source>
</reference>
<dbReference type="HOGENOM" id="CLU_051314_0_2_1"/>
<evidence type="ECO:0000256" key="4">
    <source>
        <dbReference type="ARBA" id="ARBA00022692"/>
    </source>
</evidence>
<dbReference type="KEGG" id="bcom:BAUCODRAFT_147478"/>
<evidence type="ECO:0000256" key="10">
    <source>
        <dbReference type="RuleBase" id="RU003750"/>
    </source>
</evidence>
<name>M2LSD5_BAUPA</name>
<evidence type="ECO:0000256" key="3">
    <source>
        <dbReference type="ARBA" id="ARBA00022679"/>
    </source>
</evidence>
<dbReference type="Pfam" id="PF01066">
    <property type="entry name" value="CDP-OH_P_transf"/>
    <property type="match status" value="1"/>
</dbReference>
<dbReference type="OrthoDB" id="10020554at2759"/>
<dbReference type="RefSeq" id="XP_007675794.1">
    <property type="nucleotide sequence ID" value="XM_007677604.1"/>
</dbReference>
<keyword evidence="4 11" id="KW-0812">Transmembrane</keyword>
<keyword evidence="9" id="KW-1208">Phospholipid metabolism</keyword>
<feature type="transmembrane region" description="Helical" evidence="11">
    <location>
        <begin position="183"/>
        <end position="204"/>
    </location>
</feature>
<evidence type="ECO:0000256" key="8">
    <source>
        <dbReference type="ARBA" id="ARBA00023209"/>
    </source>
</evidence>
<dbReference type="PANTHER" id="PTHR14269">
    <property type="entry name" value="CDP-DIACYLGLYCEROL--GLYCEROL-3-PHOSPHATE 3-PHOSPHATIDYLTRANSFERASE-RELATED"/>
    <property type="match status" value="1"/>
</dbReference>
<feature type="transmembrane region" description="Helical" evidence="11">
    <location>
        <begin position="73"/>
        <end position="91"/>
    </location>
</feature>
<evidence type="ECO:0000256" key="6">
    <source>
        <dbReference type="ARBA" id="ARBA00023098"/>
    </source>
</evidence>
<organism evidence="12 13">
    <name type="scientific">Baudoinia panamericana (strain UAMH 10762)</name>
    <name type="common">Angels' share fungus</name>
    <name type="synonym">Baudoinia compniacensis (strain UAMH 10762)</name>
    <dbReference type="NCBI Taxonomy" id="717646"/>
    <lineage>
        <taxon>Eukaryota</taxon>
        <taxon>Fungi</taxon>
        <taxon>Dikarya</taxon>
        <taxon>Ascomycota</taxon>
        <taxon>Pezizomycotina</taxon>
        <taxon>Dothideomycetes</taxon>
        <taxon>Dothideomycetidae</taxon>
        <taxon>Mycosphaerellales</taxon>
        <taxon>Teratosphaeriaceae</taxon>
        <taxon>Baudoinia</taxon>
    </lineage>
</organism>
<dbReference type="GO" id="GO:0016020">
    <property type="term" value="C:membrane"/>
    <property type="evidence" value="ECO:0007669"/>
    <property type="project" value="UniProtKB-SubCell"/>
</dbReference>
<evidence type="ECO:0000313" key="13">
    <source>
        <dbReference type="Proteomes" id="UP000011761"/>
    </source>
</evidence>
<evidence type="ECO:0000256" key="5">
    <source>
        <dbReference type="ARBA" id="ARBA00022989"/>
    </source>
</evidence>
<dbReference type="FunFam" id="1.20.120.1760:FF:000017">
    <property type="entry name" value="Phosphatidyl synthase"/>
    <property type="match status" value="1"/>
</dbReference>
<feature type="transmembrane region" description="Helical" evidence="11">
    <location>
        <begin position="264"/>
        <end position="284"/>
    </location>
</feature>
<keyword evidence="2" id="KW-0444">Lipid biosynthesis</keyword>
<dbReference type="EMBL" id="KB445554">
    <property type="protein sequence ID" value="EMC97387.1"/>
    <property type="molecule type" value="Genomic_DNA"/>
</dbReference>
<dbReference type="InterPro" id="IPR048254">
    <property type="entry name" value="CDP_ALCOHOL_P_TRANSF_CS"/>
</dbReference>
<evidence type="ECO:0000313" key="12">
    <source>
        <dbReference type="EMBL" id="EMC97387.1"/>
    </source>
</evidence>
<evidence type="ECO:0000256" key="11">
    <source>
        <dbReference type="SAM" id="Phobius"/>
    </source>
</evidence>
<keyword evidence="13" id="KW-1185">Reference proteome</keyword>
<comment type="subcellular location">
    <subcellularLocation>
        <location evidence="1">Membrane</location>
        <topology evidence="1">Multi-pass membrane protein</topology>
    </subcellularLocation>
</comment>
<dbReference type="OMA" id="DHHTWAL"/>
<comment type="similarity">
    <text evidence="10">Belongs to the CDP-alcohol phosphatidyltransferase class-I family.</text>
</comment>
<dbReference type="InterPro" id="IPR050324">
    <property type="entry name" value="CDP-alcohol_PTase-I"/>
</dbReference>
<dbReference type="GO" id="GO:0032049">
    <property type="term" value="P:cardiolipin biosynthetic process"/>
    <property type="evidence" value="ECO:0007669"/>
    <property type="project" value="TreeGrafter"/>
</dbReference>
<dbReference type="InterPro" id="IPR000462">
    <property type="entry name" value="CDP-OH_P_trans"/>
</dbReference>
<accession>M2LSD5</accession>
<evidence type="ECO:0000256" key="1">
    <source>
        <dbReference type="ARBA" id="ARBA00004141"/>
    </source>
</evidence>
<evidence type="ECO:0000256" key="9">
    <source>
        <dbReference type="ARBA" id="ARBA00023264"/>
    </source>
</evidence>
<dbReference type="PANTHER" id="PTHR14269:SF60">
    <property type="entry name" value="CARDIOLIPIN SYNTHASE (CMP-FORMING)"/>
    <property type="match status" value="1"/>
</dbReference>
<dbReference type="GO" id="GO:0043337">
    <property type="term" value="F:cardiolipin synthase (CMP-forming)"/>
    <property type="evidence" value="ECO:0007669"/>
    <property type="project" value="TreeGrafter"/>
</dbReference>
<evidence type="ECO:0000256" key="7">
    <source>
        <dbReference type="ARBA" id="ARBA00023136"/>
    </source>
</evidence>
<keyword evidence="8" id="KW-0594">Phospholipid biosynthesis</keyword>
<keyword evidence="5 11" id="KW-1133">Transmembrane helix</keyword>
<keyword evidence="7 11" id="KW-0472">Membrane</keyword>
<dbReference type="GO" id="GO:0005739">
    <property type="term" value="C:mitochondrion"/>
    <property type="evidence" value="ECO:0007669"/>
    <property type="project" value="TreeGrafter"/>
</dbReference>